<gene>
    <name evidence="6" type="primary">LOC108009996</name>
</gene>
<dbReference type="GO" id="GO:0005783">
    <property type="term" value="C:endoplasmic reticulum"/>
    <property type="evidence" value="ECO:0007669"/>
    <property type="project" value="TreeGrafter"/>
</dbReference>
<proteinExistence type="inferred from homology"/>
<feature type="domain" description="Thioredoxin" evidence="4">
    <location>
        <begin position="34"/>
        <end position="157"/>
    </location>
</feature>
<dbReference type="GO" id="GO:0006457">
    <property type="term" value="P:protein folding"/>
    <property type="evidence" value="ECO:0007669"/>
    <property type="project" value="TreeGrafter"/>
</dbReference>
<dbReference type="InterPro" id="IPR051063">
    <property type="entry name" value="PDI"/>
</dbReference>
<keyword evidence="5" id="KW-1185">Reference proteome</keyword>
<evidence type="ECO:0000256" key="3">
    <source>
        <dbReference type="SAM" id="SignalP"/>
    </source>
</evidence>
<dbReference type="RefSeq" id="XP_016930307.3">
    <property type="nucleotide sequence ID" value="XM_017074818.3"/>
</dbReference>
<dbReference type="AlphaFoldDB" id="A0AB39Z8S7"/>
<dbReference type="InterPro" id="IPR036249">
    <property type="entry name" value="Thioredoxin-like_sf"/>
</dbReference>
<evidence type="ECO:0000313" key="5">
    <source>
        <dbReference type="Proteomes" id="UP001652628"/>
    </source>
</evidence>
<evidence type="ECO:0000313" key="6">
    <source>
        <dbReference type="RefSeq" id="XP_016930307.3"/>
    </source>
</evidence>
<dbReference type="InterPro" id="IPR013766">
    <property type="entry name" value="Thioredoxin_domain"/>
</dbReference>
<dbReference type="PANTHER" id="PTHR45672:SF3">
    <property type="entry name" value="THIOREDOXIN DOMAIN-CONTAINING PROTEIN 5"/>
    <property type="match status" value="1"/>
</dbReference>
<comment type="similarity">
    <text evidence="1">Belongs to the protein disulfide isomerase family.</text>
</comment>
<organism evidence="5 6">
    <name type="scientific">Drosophila suzukii</name>
    <name type="common">Spotted-wing drosophila fruit fly</name>
    <dbReference type="NCBI Taxonomy" id="28584"/>
    <lineage>
        <taxon>Eukaryota</taxon>
        <taxon>Metazoa</taxon>
        <taxon>Ecdysozoa</taxon>
        <taxon>Arthropoda</taxon>
        <taxon>Hexapoda</taxon>
        <taxon>Insecta</taxon>
        <taxon>Pterygota</taxon>
        <taxon>Neoptera</taxon>
        <taxon>Endopterygota</taxon>
        <taxon>Diptera</taxon>
        <taxon>Brachycera</taxon>
        <taxon>Muscomorpha</taxon>
        <taxon>Ephydroidea</taxon>
        <taxon>Drosophilidae</taxon>
        <taxon>Drosophila</taxon>
        <taxon>Sophophora</taxon>
    </lineage>
</organism>
<protein>
    <recommendedName>
        <fullName evidence="4">Thioredoxin domain-containing protein</fullName>
    </recommendedName>
</protein>
<dbReference type="PANTHER" id="PTHR45672">
    <property type="entry name" value="PROTEIN DISULFIDE-ISOMERASE C17H9.14C-RELATED"/>
    <property type="match status" value="1"/>
</dbReference>
<evidence type="ECO:0000259" key="4">
    <source>
        <dbReference type="PROSITE" id="PS51352"/>
    </source>
</evidence>
<dbReference type="GO" id="GO:0003756">
    <property type="term" value="F:protein disulfide isomerase activity"/>
    <property type="evidence" value="ECO:0007669"/>
    <property type="project" value="TreeGrafter"/>
</dbReference>
<reference evidence="6" key="2">
    <citation type="submission" date="2025-08" db="UniProtKB">
        <authorList>
            <consortium name="RefSeq"/>
        </authorList>
    </citation>
    <scope>IDENTIFICATION</scope>
</reference>
<dbReference type="SUPFAM" id="SSF52833">
    <property type="entry name" value="Thioredoxin-like"/>
    <property type="match status" value="1"/>
</dbReference>
<dbReference type="Gene3D" id="3.40.30.10">
    <property type="entry name" value="Glutaredoxin"/>
    <property type="match status" value="1"/>
</dbReference>
<evidence type="ECO:0000256" key="2">
    <source>
        <dbReference type="ARBA" id="ARBA00022729"/>
    </source>
</evidence>
<dbReference type="Pfam" id="PF00085">
    <property type="entry name" value="Thioredoxin"/>
    <property type="match status" value="1"/>
</dbReference>
<reference evidence="5" key="1">
    <citation type="submission" date="2025-05" db="UniProtKB">
        <authorList>
            <consortium name="RefSeq"/>
        </authorList>
    </citation>
    <scope>NUCLEOTIDE SEQUENCE [LARGE SCALE GENOMIC DNA]</scope>
</reference>
<name>A0AB39Z8S7_DROSZ</name>
<dbReference type="PROSITE" id="PS51352">
    <property type="entry name" value="THIOREDOXIN_2"/>
    <property type="match status" value="1"/>
</dbReference>
<keyword evidence="2 3" id="KW-0732">Signal</keyword>
<feature type="signal peptide" evidence="3">
    <location>
        <begin position="1"/>
        <end position="19"/>
    </location>
</feature>
<feature type="chain" id="PRO_5046964026" description="Thioredoxin domain-containing protein" evidence="3">
    <location>
        <begin position="20"/>
        <end position="195"/>
    </location>
</feature>
<accession>A0AB39Z8S7</accession>
<evidence type="ECO:0000256" key="1">
    <source>
        <dbReference type="ARBA" id="ARBA00006347"/>
    </source>
</evidence>
<dbReference type="Proteomes" id="UP001652628">
    <property type="component" value="Chromosome 2L"/>
</dbReference>
<dbReference type="GeneID" id="108009996"/>
<sequence length="195" mass="22690">MSKFLYFLILPIAILVCRARSKTFSSEQSVNLTAVTYWSIKQRSLDDCTPGKVYQLTPENFYDITAKGTFFVKFYEPDCMGCEDFESTWKDLAKSFKSKRSVCFAELNCEDAKVICNEYELRYEPNLIWLENGDEVRQYNGDLTFERVSNFVKEMNKLNASKNSSPERTHPISVSNYLKLFGWLVFVRSVSINFD</sequence>